<feature type="domain" description="tRNA intron endonuclease N-terminal" evidence="5">
    <location>
        <begin position="37"/>
        <end position="108"/>
    </location>
</feature>
<dbReference type="Proteomes" id="UP000541444">
    <property type="component" value="Unassembled WGS sequence"/>
</dbReference>
<dbReference type="Gene3D" id="3.40.1350.10">
    <property type="match status" value="1"/>
</dbReference>
<accession>A0A7J7P946</accession>
<dbReference type="InterPro" id="IPR036167">
    <property type="entry name" value="tRNA_intron_Endo_cat-like_sf"/>
</dbReference>
<evidence type="ECO:0000256" key="3">
    <source>
        <dbReference type="ARBA" id="ARBA00034031"/>
    </source>
</evidence>
<keyword evidence="7" id="KW-1185">Reference proteome</keyword>
<comment type="similarity">
    <text evidence="1">Belongs to the tRNA-intron endonuclease family.</text>
</comment>
<dbReference type="GO" id="GO:0000214">
    <property type="term" value="C:tRNA-intron endonuclease complex"/>
    <property type="evidence" value="ECO:0007669"/>
    <property type="project" value="TreeGrafter"/>
</dbReference>
<organism evidence="6 7">
    <name type="scientific">Kingdonia uniflora</name>
    <dbReference type="NCBI Taxonomy" id="39325"/>
    <lineage>
        <taxon>Eukaryota</taxon>
        <taxon>Viridiplantae</taxon>
        <taxon>Streptophyta</taxon>
        <taxon>Embryophyta</taxon>
        <taxon>Tracheophyta</taxon>
        <taxon>Spermatophyta</taxon>
        <taxon>Magnoliopsida</taxon>
        <taxon>Ranunculales</taxon>
        <taxon>Circaeasteraceae</taxon>
        <taxon>Kingdonia</taxon>
    </lineage>
</organism>
<dbReference type="GO" id="GO:0000379">
    <property type="term" value="P:tRNA-type intron splice site recognition and cleavage"/>
    <property type="evidence" value="ECO:0007669"/>
    <property type="project" value="TreeGrafter"/>
</dbReference>
<dbReference type="InterPro" id="IPR006676">
    <property type="entry name" value="tRNA_splic"/>
</dbReference>
<gene>
    <name evidence="6" type="ORF">GIB67_003435</name>
</gene>
<feature type="domain" description="tRNA intron endonuclease catalytic" evidence="4">
    <location>
        <begin position="118"/>
        <end position="207"/>
    </location>
</feature>
<dbReference type="InterPro" id="IPR011856">
    <property type="entry name" value="tRNA_endonuc-like_dom_sf"/>
</dbReference>
<dbReference type="GO" id="GO:0000213">
    <property type="term" value="F:tRNA-intron lyase activity"/>
    <property type="evidence" value="ECO:0007669"/>
    <property type="project" value="UniProtKB-EC"/>
</dbReference>
<proteinExistence type="inferred from homology"/>
<evidence type="ECO:0000256" key="1">
    <source>
        <dbReference type="ARBA" id="ARBA00008078"/>
    </source>
</evidence>
<dbReference type="Pfam" id="PF02778">
    <property type="entry name" value="tRNA_int_endo_N"/>
    <property type="match status" value="1"/>
</dbReference>
<reference evidence="6 7" key="1">
    <citation type="journal article" date="2020" name="IScience">
        <title>Genome Sequencing of the Endangered Kingdonia uniflora (Circaeasteraceae, Ranunculales) Reveals Potential Mechanisms of Evolutionary Specialization.</title>
        <authorList>
            <person name="Sun Y."/>
            <person name="Deng T."/>
            <person name="Zhang A."/>
            <person name="Moore M.J."/>
            <person name="Landis J.B."/>
            <person name="Lin N."/>
            <person name="Zhang H."/>
            <person name="Zhang X."/>
            <person name="Huang J."/>
            <person name="Zhang X."/>
            <person name="Sun H."/>
            <person name="Wang H."/>
        </authorList>
    </citation>
    <scope>NUCLEOTIDE SEQUENCE [LARGE SCALE GENOMIC DNA]</scope>
    <source>
        <strain evidence="6">TB1705</strain>
        <tissue evidence="6">Leaf</tissue>
    </source>
</reference>
<dbReference type="GO" id="GO:0003676">
    <property type="term" value="F:nucleic acid binding"/>
    <property type="evidence" value="ECO:0007669"/>
    <property type="project" value="InterPro"/>
</dbReference>
<dbReference type="InterPro" id="IPR006678">
    <property type="entry name" value="tRNA_intron_Endonuc_N"/>
</dbReference>
<comment type="catalytic activity">
    <reaction evidence="3">
        <text>pretRNA = a 3'-half-tRNA molecule with a 5'-OH end + a 5'-half-tRNA molecule with a 2',3'-cyclic phosphate end + an intron with a 2',3'-cyclic phosphate and a 5'-hydroxyl terminus.</text>
        <dbReference type="EC" id="4.6.1.16"/>
    </reaction>
</comment>
<comment type="caution">
    <text evidence="6">The sequence shown here is derived from an EMBL/GenBank/DDBJ whole genome shotgun (WGS) entry which is preliminary data.</text>
</comment>
<dbReference type="GO" id="GO:0005737">
    <property type="term" value="C:cytoplasm"/>
    <property type="evidence" value="ECO:0007669"/>
    <property type="project" value="TreeGrafter"/>
</dbReference>
<evidence type="ECO:0000259" key="5">
    <source>
        <dbReference type="Pfam" id="PF02778"/>
    </source>
</evidence>
<dbReference type="PANTHER" id="PTHR21227:SF0">
    <property type="entry name" value="TRNA-SPLICING ENDONUCLEASE SUBUNIT SEN2"/>
    <property type="match status" value="1"/>
</dbReference>
<dbReference type="OrthoDB" id="10249562at2759"/>
<protein>
    <recommendedName>
        <fullName evidence="2">tRNA-intron lyase</fullName>
        <ecNumber evidence="2">4.6.1.16</ecNumber>
    </recommendedName>
</protein>
<dbReference type="Pfam" id="PF01974">
    <property type="entry name" value="tRNA_int_endo"/>
    <property type="match status" value="1"/>
</dbReference>
<evidence type="ECO:0000259" key="4">
    <source>
        <dbReference type="Pfam" id="PF01974"/>
    </source>
</evidence>
<name>A0A7J7P946_9MAGN</name>
<dbReference type="AlphaFoldDB" id="A0A7J7P946"/>
<dbReference type="SUPFAM" id="SSF53032">
    <property type="entry name" value="tRNA-intron endonuclease catalytic domain-like"/>
    <property type="match status" value="1"/>
</dbReference>
<evidence type="ECO:0000313" key="7">
    <source>
        <dbReference type="Proteomes" id="UP000541444"/>
    </source>
</evidence>
<evidence type="ECO:0000256" key="2">
    <source>
        <dbReference type="ARBA" id="ARBA00012573"/>
    </source>
</evidence>
<dbReference type="EMBL" id="JACGCM010000140">
    <property type="protein sequence ID" value="KAF6175947.1"/>
    <property type="molecule type" value="Genomic_DNA"/>
</dbReference>
<dbReference type="CDD" id="cd22363">
    <property type="entry name" value="tRNA-intron_lyase_C"/>
    <property type="match status" value="1"/>
</dbReference>
<evidence type="ECO:0000313" key="6">
    <source>
        <dbReference type="EMBL" id="KAF6175947.1"/>
    </source>
</evidence>
<dbReference type="InterPro" id="IPR006677">
    <property type="entry name" value="tRNA_intron_Endonuc_cat-like"/>
</dbReference>
<sequence>MGPRWKDNGSKATALADPMSNIVARLQSSLIQSGTCGFLSGCGVLLEISHDQVGLLNHACFGRPVTTADTDTNWFRLSLEEAFYMHHCLKCVEIIGEDKSPKRDDELWECMKLKKRTFLEFYKAYSHLRGKNWVVRSGSQYGVDFVAYRHHPALVHSEYAVIVSSEAEGHENCRLKLWSDFECTVRLSGSVAKTLLVLHIKSNENCTFSPSCLEGYTVEERTITRWSPEQRREDQPIVKAESSKG</sequence>
<dbReference type="EC" id="4.6.1.16" evidence="2"/>
<dbReference type="PANTHER" id="PTHR21227">
    <property type="entry name" value="TRNA-SPLICING ENDONUCLEASE SUBUNIT SEN2"/>
    <property type="match status" value="1"/>
</dbReference>